<keyword evidence="4" id="KW-1185">Reference proteome</keyword>
<name>A0A858QA01_9GAMM</name>
<feature type="domain" description="Ferrous iron transporter FeoA-like" evidence="2">
    <location>
        <begin position="5"/>
        <end position="77"/>
    </location>
</feature>
<organism evidence="3 4">
    <name type="scientific">Methylococcus geothermalis</name>
    <dbReference type="NCBI Taxonomy" id="2681310"/>
    <lineage>
        <taxon>Bacteria</taxon>
        <taxon>Pseudomonadati</taxon>
        <taxon>Pseudomonadota</taxon>
        <taxon>Gammaproteobacteria</taxon>
        <taxon>Methylococcales</taxon>
        <taxon>Methylococcaceae</taxon>
        <taxon>Methylococcus</taxon>
    </lineage>
</organism>
<dbReference type="InterPro" id="IPR038157">
    <property type="entry name" value="FeoA_core_dom"/>
</dbReference>
<dbReference type="AlphaFoldDB" id="A0A858QA01"/>
<reference evidence="4" key="1">
    <citation type="submission" date="2019-12" db="EMBL/GenBank/DDBJ databases">
        <authorList>
            <person name="Awala S.I."/>
            <person name="Rhee S.K."/>
        </authorList>
    </citation>
    <scope>NUCLEOTIDE SEQUENCE [LARGE SCALE GENOMIC DNA]</scope>
    <source>
        <strain evidence="4">IM1</strain>
    </source>
</reference>
<dbReference type="Pfam" id="PF04023">
    <property type="entry name" value="FeoA"/>
    <property type="match status" value="1"/>
</dbReference>
<dbReference type="PANTHER" id="PTHR42954">
    <property type="entry name" value="FE(2+) TRANSPORT PROTEIN A"/>
    <property type="match status" value="1"/>
</dbReference>
<keyword evidence="1" id="KW-0408">Iron</keyword>
<evidence type="ECO:0000313" key="4">
    <source>
        <dbReference type="Proteomes" id="UP000503004"/>
    </source>
</evidence>
<dbReference type="RefSeq" id="WP_169603995.1">
    <property type="nucleotide sequence ID" value="NZ_CP046565.1"/>
</dbReference>
<evidence type="ECO:0000259" key="2">
    <source>
        <dbReference type="SMART" id="SM00899"/>
    </source>
</evidence>
<dbReference type="InterPro" id="IPR008988">
    <property type="entry name" value="Transcriptional_repressor_C"/>
</dbReference>
<dbReference type="Proteomes" id="UP000503004">
    <property type="component" value="Chromosome"/>
</dbReference>
<dbReference type="SMART" id="SM00899">
    <property type="entry name" value="FeoA"/>
    <property type="match status" value="1"/>
</dbReference>
<dbReference type="SUPFAM" id="SSF50037">
    <property type="entry name" value="C-terminal domain of transcriptional repressors"/>
    <property type="match status" value="1"/>
</dbReference>
<accession>A0A858QA01</accession>
<dbReference type="GO" id="GO:0046914">
    <property type="term" value="F:transition metal ion binding"/>
    <property type="evidence" value="ECO:0007669"/>
    <property type="project" value="InterPro"/>
</dbReference>
<dbReference type="PANTHER" id="PTHR42954:SF2">
    <property type="entry name" value="FE(2+) TRANSPORT PROTEIN A"/>
    <property type="match status" value="1"/>
</dbReference>
<sequence length="80" mass="8769">MDSNLNLNSLKEGESAIIRAISAEGALYHRLVGLGFRVGKAIAVVRHGRFKGPLQVRIGNTDIIMRRSDAERIRVIAKTA</sequence>
<protein>
    <submittedName>
        <fullName evidence="3">Ferrous iron transport protein A</fullName>
    </submittedName>
</protein>
<gene>
    <name evidence="3" type="ORF">GNH96_12510</name>
</gene>
<dbReference type="InterPro" id="IPR007167">
    <property type="entry name" value="Fe-transptr_FeoA-like"/>
</dbReference>
<proteinExistence type="predicted"/>
<evidence type="ECO:0000313" key="3">
    <source>
        <dbReference type="EMBL" id="QJD30718.1"/>
    </source>
</evidence>
<dbReference type="InterPro" id="IPR052713">
    <property type="entry name" value="FeoA"/>
</dbReference>
<evidence type="ECO:0000256" key="1">
    <source>
        <dbReference type="ARBA" id="ARBA00023004"/>
    </source>
</evidence>
<dbReference type="KEGG" id="metu:GNH96_12510"/>
<dbReference type="EMBL" id="CP046565">
    <property type="protein sequence ID" value="QJD30718.1"/>
    <property type="molecule type" value="Genomic_DNA"/>
</dbReference>
<dbReference type="Gene3D" id="2.30.30.90">
    <property type="match status" value="1"/>
</dbReference>